<accession>A0ABQ6RIB1</accession>
<reference evidence="1 2" key="1">
    <citation type="submission" date="2019-01" db="EMBL/GenBank/DDBJ databases">
        <title>Genome sequences of marine Pseudoalteromonas species.</title>
        <authorList>
            <person name="Boraston A.B."/>
            <person name="Hehemann J.-H."/>
            <person name="Vickers C.J."/>
            <person name="Salama-Alber O."/>
            <person name="Abe K."/>
            <person name="Hettle A.J."/>
        </authorList>
    </citation>
    <scope>NUCLEOTIDE SEQUENCE [LARGE SCALE GENOMIC DNA]</scope>
    <source>
        <strain evidence="1 2">PS47</strain>
    </source>
</reference>
<evidence type="ECO:0000313" key="2">
    <source>
        <dbReference type="Proteomes" id="UP000322915"/>
    </source>
</evidence>
<name>A0ABQ6RIB1_9GAMM</name>
<comment type="caution">
    <text evidence="1">The sequence shown here is derived from an EMBL/GenBank/DDBJ whole genome shotgun (WGS) entry which is preliminary data.</text>
</comment>
<dbReference type="EMBL" id="SEUJ01000068">
    <property type="protein sequence ID" value="KAA1156620.1"/>
    <property type="molecule type" value="Genomic_DNA"/>
</dbReference>
<gene>
    <name evidence="1" type="ORF">EU509_09510</name>
</gene>
<protein>
    <recommendedName>
        <fullName evidence="3">DUF4265 domain-containing protein</fullName>
    </recommendedName>
</protein>
<organism evidence="1 2">
    <name type="scientific">Pseudoalteromonas fuliginea</name>
    <dbReference type="NCBI Taxonomy" id="1872678"/>
    <lineage>
        <taxon>Bacteria</taxon>
        <taxon>Pseudomonadati</taxon>
        <taxon>Pseudomonadota</taxon>
        <taxon>Gammaproteobacteria</taxon>
        <taxon>Alteromonadales</taxon>
        <taxon>Pseudoalteromonadaceae</taxon>
        <taxon>Pseudoalteromonas</taxon>
    </lineage>
</organism>
<sequence>MVKFFDLHANNDSILNIWPDVMPIKPLSIDYDKVDVYIQGGFLLLSKEAYDYLYHFLDEYGEFLKIDVNGSEMVLFNLRVFGQEDLDKFIEDYSKGLRSGFKSFAFIDSDIDSKLLFKSKLLDGIGLFCDEEFKQLVEVKSLNGIEFNEIN</sequence>
<dbReference type="RefSeq" id="WP_149605901.1">
    <property type="nucleotide sequence ID" value="NZ_SEUJ01000068.1"/>
</dbReference>
<dbReference type="Proteomes" id="UP000322915">
    <property type="component" value="Unassembled WGS sequence"/>
</dbReference>
<keyword evidence="2" id="KW-1185">Reference proteome</keyword>
<evidence type="ECO:0000313" key="1">
    <source>
        <dbReference type="EMBL" id="KAA1156620.1"/>
    </source>
</evidence>
<proteinExistence type="predicted"/>
<evidence type="ECO:0008006" key="3">
    <source>
        <dbReference type="Google" id="ProtNLM"/>
    </source>
</evidence>